<dbReference type="InParanoid" id="A0A1X2HBQ5"/>
<name>A0A1X2HBQ5_SYNRA</name>
<reference evidence="2 3" key="1">
    <citation type="submission" date="2016-07" db="EMBL/GenBank/DDBJ databases">
        <title>Pervasive Adenine N6-methylation of Active Genes in Fungi.</title>
        <authorList>
            <consortium name="DOE Joint Genome Institute"/>
            <person name="Mondo S.J."/>
            <person name="Dannebaum R.O."/>
            <person name="Kuo R.C."/>
            <person name="Labutti K."/>
            <person name="Haridas S."/>
            <person name="Kuo A."/>
            <person name="Salamov A."/>
            <person name="Ahrendt S.R."/>
            <person name="Lipzen A."/>
            <person name="Sullivan W."/>
            <person name="Andreopoulos W.B."/>
            <person name="Clum A."/>
            <person name="Lindquist E."/>
            <person name="Daum C."/>
            <person name="Ramamoorthy G.K."/>
            <person name="Gryganskyi A."/>
            <person name="Culley D."/>
            <person name="Magnuson J.K."/>
            <person name="James T.Y."/>
            <person name="O'Malley M.A."/>
            <person name="Stajich J.E."/>
            <person name="Spatafora J.W."/>
            <person name="Visel A."/>
            <person name="Grigoriev I.V."/>
        </authorList>
    </citation>
    <scope>NUCLEOTIDE SEQUENCE [LARGE SCALE GENOMIC DNA]</scope>
    <source>
        <strain evidence="2 3">NRRL 2496</strain>
    </source>
</reference>
<proteinExistence type="predicted"/>
<dbReference type="EMBL" id="MCGN01000005">
    <property type="protein sequence ID" value="ORY96207.1"/>
    <property type="molecule type" value="Genomic_DNA"/>
</dbReference>
<dbReference type="AlphaFoldDB" id="A0A1X2HBQ5"/>
<comment type="caution">
    <text evidence="2">The sequence shown here is derived from an EMBL/GenBank/DDBJ whole genome shotgun (WGS) entry which is preliminary data.</text>
</comment>
<protein>
    <submittedName>
        <fullName evidence="2">Uncharacterized protein</fullName>
    </submittedName>
</protein>
<sequence>MVFATRAVHRSLWSASTSFRHSYYRTLPHLHSLQCRHSSSSVTRSPVKNNTLPPTHQPHYLLLIH</sequence>
<evidence type="ECO:0000313" key="3">
    <source>
        <dbReference type="Proteomes" id="UP000242180"/>
    </source>
</evidence>
<feature type="compositionally biased region" description="Polar residues" evidence="1">
    <location>
        <begin position="39"/>
        <end position="54"/>
    </location>
</feature>
<feature type="region of interest" description="Disordered" evidence="1">
    <location>
        <begin position="39"/>
        <end position="59"/>
    </location>
</feature>
<dbReference type="Proteomes" id="UP000242180">
    <property type="component" value="Unassembled WGS sequence"/>
</dbReference>
<evidence type="ECO:0000256" key="1">
    <source>
        <dbReference type="SAM" id="MobiDB-lite"/>
    </source>
</evidence>
<keyword evidence="3" id="KW-1185">Reference proteome</keyword>
<accession>A0A1X2HBQ5</accession>
<evidence type="ECO:0000313" key="2">
    <source>
        <dbReference type="EMBL" id="ORY96207.1"/>
    </source>
</evidence>
<organism evidence="2 3">
    <name type="scientific">Syncephalastrum racemosum</name>
    <name type="common">Filamentous fungus</name>
    <dbReference type="NCBI Taxonomy" id="13706"/>
    <lineage>
        <taxon>Eukaryota</taxon>
        <taxon>Fungi</taxon>
        <taxon>Fungi incertae sedis</taxon>
        <taxon>Mucoromycota</taxon>
        <taxon>Mucoromycotina</taxon>
        <taxon>Mucoromycetes</taxon>
        <taxon>Mucorales</taxon>
        <taxon>Syncephalastraceae</taxon>
        <taxon>Syncephalastrum</taxon>
    </lineage>
</organism>
<gene>
    <name evidence="2" type="ORF">BCR43DRAFT_268471</name>
</gene>